<dbReference type="EMBL" id="KN840446">
    <property type="protein sequence ID" value="KIP11499.1"/>
    <property type="molecule type" value="Genomic_DNA"/>
</dbReference>
<evidence type="ECO:0000313" key="2">
    <source>
        <dbReference type="EMBL" id="KIP11499.1"/>
    </source>
</evidence>
<sequence length="114" mass="12357">MCAYPAAFSRAYTDHPPATTLASRPSVSSPLARQSVFDGSQPAATRPQPKRNLSLAPLSLPKSRPLRPFASIAGSLSPLSPSSQRKPVKIIEPPKNFKSEFFLNLTPTELARQD</sequence>
<dbReference type="HOGENOM" id="CLU_172714_0_0_1"/>
<protein>
    <submittedName>
        <fullName evidence="2">Uncharacterized protein</fullName>
    </submittedName>
</protein>
<gene>
    <name evidence="2" type="ORF">PHLGIDRAFT_10704</name>
</gene>
<feature type="compositionally biased region" description="Low complexity" evidence="1">
    <location>
        <begin position="53"/>
        <end position="64"/>
    </location>
</feature>
<evidence type="ECO:0000256" key="1">
    <source>
        <dbReference type="SAM" id="MobiDB-lite"/>
    </source>
</evidence>
<feature type="compositionally biased region" description="Polar residues" evidence="1">
    <location>
        <begin position="20"/>
        <end position="32"/>
    </location>
</feature>
<dbReference type="AlphaFoldDB" id="A0A0C3P125"/>
<proteinExistence type="predicted"/>
<accession>A0A0C3P125</accession>
<name>A0A0C3P125_PHLG1</name>
<dbReference type="Proteomes" id="UP000053257">
    <property type="component" value="Unassembled WGS sequence"/>
</dbReference>
<feature type="region of interest" description="Disordered" evidence="1">
    <location>
        <begin position="13"/>
        <end position="64"/>
    </location>
</feature>
<dbReference type="OrthoDB" id="3255301at2759"/>
<evidence type="ECO:0000313" key="3">
    <source>
        <dbReference type="Proteomes" id="UP000053257"/>
    </source>
</evidence>
<organism evidence="2 3">
    <name type="scientific">Phlebiopsis gigantea (strain 11061_1 CR5-6)</name>
    <name type="common">White-rot fungus</name>
    <name type="synonym">Peniophora gigantea</name>
    <dbReference type="NCBI Taxonomy" id="745531"/>
    <lineage>
        <taxon>Eukaryota</taxon>
        <taxon>Fungi</taxon>
        <taxon>Dikarya</taxon>
        <taxon>Basidiomycota</taxon>
        <taxon>Agaricomycotina</taxon>
        <taxon>Agaricomycetes</taxon>
        <taxon>Polyporales</taxon>
        <taxon>Phanerochaetaceae</taxon>
        <taxon>Phlebiopsis</taxon>
    </lineage>
</organism>
<keyword evidence="3" id="KW-1185">Reference proteome</keyword>
<reference evidence="2 3" key="1">
    <citation type="journal article" date="2014" name="PLoS Genet.">
        <title>Analysis of the Phlebiopsis gigantea genome, transcriptome and secretome provides insight into its pioneer colonization strategies of wood.</title>
        <authorList>
            <person name="Hori C."/>
            <person name="Ishida T."/>
            <person name="Igarashi K."/>
            <person name="Samejima M."/>
            <person name="Suzuki H."/>
            <person name="Master E."/>
            <person name="Ferreira P."/>
            <person name="Ruiz-Duenas F.J."/>
            <person name="Held B."/>
            <person name="Canessa P."/>
            <person name="Larrondo L.F."/>
            <person name="Schmoll M."/>
            <person name="Druzhinina I.S."/>
            <person name="Kubicek C.P."/>
            <person name="Gaskell J.A."/>
            <person name="Kersten P."/>
            <person name="St John F."/>
            <person name="Glasner J."/>
            <person name="Sabat G."/>
            <person name="Splinter BonDurant S."/>
            <person name="Syed K."/>
            <person name="Yadav J."/>
            <person name="Mgbeahuruike A.C."/>
            <person name="Kovalchuk A."/>
            <person name="Asiegbu F.O."/>
            <person name="Lackner G."/>
            <person name="Hoffmeister D."/>
            <person name="Rencoret J."/>
            <person name="Gutierrez A."/>
            <person name="Sun H."/>
            <person name="Lindquist E."/>
            <person name="Barry K."/>
            <person name="Riley R."/>
            <person name="Grigoriev I.V."/>
            <person name="Henrissat B."/>
            <person name="Kues U."/>
            <person name="Berka R.M."/>
            <person name="Martinez A.T."/>
            <person name="Covert S.F."/>
            <person name="Blanchette R.A."/>
            <person name="Cullen D."/>
        </authorList>
    </citation>
    <scope>NUCLEOTIDE SEQUENCE [LARGE SCALE GENOMIC DNA]</scope>
    <source>
        <strain evidence="2 3">11061_1 CR5-6</strain>
    </source>
</reference>